<feature type="domain" description="Integrase catalytic" evidence="1">
    <location>
        <begin position="125"/>
        <end position="289"/>
    </location>
</feature>
<dbReference type="PROSITE" id="PS50994">
    <property type="entry name" value="INTEGRASE"/>
    <property type="match status" value="1"/>
</dbReference>
<dbReference type="AlphaFoldDB" id="A0A1G6ISM7"/>
<reference evidence="2 3" key="1">
    <citation type="submission" date="2016-10" db="EMBL/GenBank/DDBJ databases">
        <authorList>
            <person name="de Groot N.N."/>
        </authorList>
    </citation>
    <scope>NUCLEOTIDE SEQUENCE [LARGE SCALE GENOMIC DNA]</scope>
    <source>
        <strain evidence="2 3">WG14</strain>
    </source>
</reference>
<sequence>MSFLLNFFEIKKSTFYYNNRLFFSLSFFNSSNSNRRGFSFTISGSKFSDSDLYELFNKIYSVDDPNDPYYYVRTLGSKKISAFLRNEHGIIVNHKKVHSIRKELGFVRAYVNHFKYPKKRPNNHEVTRPNQFFEADIKFIPANNKYIPLLDVIDVFDKNIVGSFIGDSCKSKDFISTLKSAFEFRNLDPSNLTIRTDNGPQFISKLTKDFMNEFNVSHEFGYKNNPNSQAFIESHHSSVEREFVSLNPDIQDTEDAFFRYKAYLYFYHYLRPHGSLNYMTPASFHDSFNHDSVDLFVDDLFSISVKK</sequence>
<dbReference type="GO" id="GO:0003676">
    <property type="term" value="F:nucleic acid binding"/>
    <property type="evidence" value="ECO:0007669"/>
    <property type="project" value="InterPro"/>
</dbReference>
<dbReference type="InterPro" id="IPR001584">
    <property type="entry name" value="Integrase_cat-core"/>
</dbReference>
<dbReference type="EMBL" id="FMYV01000001">
    <property type="protein sequence ID" value="SDC09478.1"/>
    <property type="molecule type" value="Genomic_DNA"/>
</dbReference>
<dbReference type="Pfam" id="PF13276">
    <property type="entry name" value="HTH_21"/>
    <property type="match status" value="1"/>
</dbReference>
<dbReference type="SUPFAM" id="SSF53098">
    <property type="entry name" value="Ribonuclease H-like"/>
    <property type="match status" value="1"/>
</dbReference>
<evidence type="ECO:0000313" key="3">
    <source>
        <dbReference type="Proteomes" id="UP000199322"/>
    </source>
</evidence>
<dbReference type="GO" id="GO:0015074">
    <property type="term" value="P:DNA integration"/>
    <property type="evidence" value="ECO:0007669"/>
    <property type="project" value="InterPro"/>
</dbReference>
<dbReference type="Proteomes" id="UP000199322">
    <property type="component" value="Unassembled WGS sequence"/>
</dbReference>
<organism evidence="2 3">
    <name type="scientific">Geotoga petraea</name>
    <dbReference type="NCBI Taxonomy" id="28234"/>
    <lineage>
        <taxon>Bacteria</taxon>
        <taxon>Thermotogati</taxon>
        <taxon>Thermotogota</taxon>
        <taxon>Thermotogae</taxon>
        <taxon>Petrotogales</taxon>
        <taxon>Petrotogaceae</taxon>
        <taxon>Geotoga</taxon>
    </lineage>
</organism>
<proteinExistence type="predicted"/>
<accession>A0A1G6ISM7</accession>
<evidence type="ECO:0000259" key="1">
    <source>
        <dbReference type="PROSITE" id="PS50994"/>
    </source>
</evidence>
<evidence type="ECO:0000313" key="2">
    <source>
        <dbReference type="EMBL" id="SDC09478.1"/>
    </source>
</evidence>
<dbReference type="Gene3D" id="3.30.420.10">
    <property type="entry name" value="Ribonuclease H-like superfamily/Ribonuclease H"/>
    <property type="match status" value="1"/>
</dbReference>
<dbReference type="Pfam" id="PF00665">
    <property type="entry name" value="rve"/>
    <property type="match status" value="1"/>
</dbReference>
<dbReference type="InterPro" id="IPR012337">
    <property type="entry name" value="RNaseH-like_sf"/>
</dbReference>
<dbReference type="PANTHER" id="PTHR46889">
    <property type="entry name" value="TRANSPOSASE INSF FOR INSERTION SEQUENCE IS3B-RELATED"/>
    <property type="match status" value="1"/>
</dbReference>
<dbReference type="InterPro" id="IPR025948">
    <property type="entry name" value="HTH-like_dom"/>
</dbReference>
<dbReference type="InterPro" id="IPR036397">
    <property type="entry name" value="RNaseH_sf"/>
</dbReference>
<gene>
    <name evidence="2" type="ORF">SAMN04488588_0469</name>
</gene>
<dbReference type="RefSeq" id="WP_091402460.1">
    <property type="nucleotide sequence ID" value="NZ_LTDH01000001.1"/>
</dbReference>
<dbReference type="STRING" id="28234.SAMN04488588_0469"/>
<dbReference type="PANTHER" id="PTHR46889:SF4">
    <property type="entry name" value="TRANSPOSASE INSO FOR INSERTION SEQUENCE ELEMENT IS911B-RELATED"/>
    <property type="match status" value="1"/>
</dbReference>
<protein>
    <submittedName>
        <fullName evidence="2">Transposase InsO and inactivated derivatives</fullName>
    </submittedName>
</protein>
<dbReference type="InterPro" id="IPR050900">
    <property type="entry name" value="Transposase_IS3/IS150/IS904"/>
</dbReference>
<keyword evidence="3" id="KW-1185">Reference proteome</keyword>
<name>A0A1G6ISM7_9BACT</name>